<feature type="compositionally biased region" description="Basic residues" evidence="1">
    <location>
        <begin position="72"/>
        <end position="82"/>
    </location>
</feature>
<comment type="caution">
    <text evidence="2">The sequence shown here is derived from an EMBL/GenBank/DDBJ whole genome shotgun (WGS) entry which is preliminary data.</text>
</comment>
<evidence type="ECO:0000313" key="3">
    <source>
        <dbReference type="Proteomes" id="UP000799764"/>
    </source>
</evidence>
<protein>
    <submittedName>
        <fullName evidence="2">Uncharacterized protein</fullName>
    </submittedName>
</protein>
<accession>A0A9P4PGG1</accession>
<evidence type="ECO:0000313" key="2">
    <source>
        <dbReference type="EMBL" id="KAF2442529.1"/>
    </source>
</evidence>
<gene>
    <name evidence="2" type="ORF">P171DRAFT_434013</name>
</gene>
<dbReference type="EMBL" id="MU001504">
    <property type="protein sequence ID" value="KAF2442529.1"/>
    <property type="molecule type" value="Genomic_DNA"/>
</dbReference>
<organism evidence="2 3">
    <name type="scientific">Karstenula rhodostoma CBS 690.94</name>
    <dbReference type="NCBI Taxonomy" id="1392251"/>
    <lineage>
        <taxon>Eukaryota</taxon>
        <taxon>Fungi</taxon>
        <taxon>Dikarya</taxon>
        <taxon>Ascomycota</taxon>
        <taxon>Pezizomycotina</taxon>
        <taxon>Dothideomycetes</taxon>
        <taxon>Pleosporomycetidae</taxon>
        <taxon>Pleosporales</taxon>
        <taxon>Massarineae</taxon>
        <taxon>Didymosphaeriaceae</taxon>
        <taxon>Karstenula</taxon>
    </lineage>
</organism>
<dbReference type="AlphaFoldDB" id="A0A9P4PGG1"/>
<sequence>MSLAPLSRNHLGHGIIHIVPRARLNGAVTIAMPTVTYPSRLLRRISSSSPLPAQRATPTTYRFGTRSGSPRGRGRSRYRGPRGARLGRQVLLGDFELPWVGR</sequence>
<name>A0A9P4PGG1_9PLEO</name>
<evidence type="ECO:0000256" key="1">
    <source>
        <dbReference type="SAM" id="MobiDB-lite"/>
    </source>
</evidence>
<dbReference type="Proteomes" id="UP000799764">
    <property type="component" value="Unassembled WGS sequence"/>
</dbReference>
<keyword evidence="3" id="KW-1185">Reference proteome</keyword>
<reference evidence="2" key="1">
    <citation type="journal article" date="2020" name="Stud. Mycol.">
        <title>101 Dothideomycetes genomes: a test case for predicting lifestyles and emergence of pathogens.</title>
        <authorList>
            <person name="Haridas S."/>
            <person name="Albert R."/>
            <person name="Binder M."/>
            <person name="Bloem J."/>
            <person name="Labutti K."/>
            <person name="Salamov A."/>
            <person name="Andreopoulos B."/>
            <person name="Baker S."/>
            <person name="Barry K."/>
            <person name="Bills G."/>
            <person name="Bluhm B."/>
            <person name="Cannon C."/>
            <person name="Castanera R."/>
            <person name="Culley D."/>
            <person name="Daum C."/>
            <person name="Ezra D."/>
            <person name="Gonzalez J."/>
            <person name="Henrissat B."/>
            <person name="Kuo A."/>
            <person name="Liang C."/>
            <person name="Lipzen A."/>
            <person name="Lutzoni F."/>
            <person name="Magnuson J."/>
            <person name="Mondo S."/>
            <person name="Nolan M."/>
            <person name="Ohm R."/>
            <person name="Pangilinan J."/>
            <person name="Park H.-J."/>
            <person name="Ramirez L."/>
            <person name="Alfaro M."/>
            <person name="Sun H."/>
            <person name="Tritt A."/>
            <person name="Yoshinaga Y."/>
            <person name="Zwiers L.-H."/>
            <person name="Turgeon B."/>
            <person name="Goodwin S."/>
            <person name="Spatafora J."/>
            <person name="Crous P."/>
            <person name="Grigoriev I."/>
        </authorList>
    </citation>
    <scope>NUCLEOTIDE SEQUENCE</scope>
    <source>
        <strain evidence="2">CBS 690.94</strain>
    </source>
</reference>
<feature type="region of interest" description="Disordered" evidence="1">
    <location>
        <begin position="46"/>
        <end position="83"/>
    </location>
</feature>
<proteinExistence type="predicted"/>